<dbReference type="InterPro" id="IPR051459">
    <property type="entry name" value="Cytochrome_c-type_DH"/>
</dbReference>
<dbReference type="PROSITE" id="PS51007">
    <property type="entry name" value="CYTC"/>
    <property type="match status" value="2"/>
</dbReference>
<organism evidence="6 7">
    <name type="scientific">Bradyrhizobium stylosanthis</name>
    <dbReference type="NCBI Taxonomy" id="1803665"/>
    <lineage>
        <taxon>Bacteria</taxon>
        <taxon>Pseudomonadati</taxon>
        <taxon>Pseudomonadota</taxon>
        <taxon>Alphaproteobacteria</taxon>
        <taxon>Hyphomicrobiales</taxon>
        <taxon>Nitrobacteraceae</taxon>
        <taxon>Bradyrhizobium</taxon>
    </lineage>
</organism>
<dbReference type="GO" id="GO:0046872">
    <property type="term" value="F:metal ion binding"/>
    <property type="evidence" value="ECO:0007669"/>
    <property type="project" value="UniProtKB-KW"/>
</dbReference>
<dbReference type="PANTHER" id="PTHR35008:SF8">
    <property type="entry name" value="ALCOHOL DEHYDROGENASE CYTOCHROME C SUBUNIT"/>
    <property type="match status" value="1"/>
</dbReference>
<evidence type="ECO:0000256" key="3">
    <source>
        <dbReference type="ARBA" id="ARBA00023004"/>
    </source>
</evidence>
<keyword evidence="7" id="KW-1185">Reference proteome</keyword>
<keyword evidence="2 4" id="KW-0479">Metal-binding</keyword>
<comment type="caution">
    <text evidence="6">The sequence shown here is derived from an EMBL/GenBank/DDBJ whole genome shotgun (WGS) entry which is preliminary data.</text>
</comment>
<evidence type="ECO:0000256" key="4">
    <source>
        <dbReference type="PROSITE-ProRule" id="PRU00433"/>
    </source>
</evidence>
<reference evidence="6 7" key="1">
    <citation type="submission" date="2019-06" db="EMBL/GenBank/DDBJ databases">
        <title>Genomic Encyclopedia of Type Strains, Phase IV (KMG-V): Genome sequencing to study the core and pangenomes of soil and plant-associated prokaryotes.</title>
        <authorList>
            <person name="Whitman W."/>
        </authorList>
    </citation>
    <scope>NUCLEOTIDE SEQUENCE [LARGE SCALE GENOMIC DNA]</scope>
    <source>
        <strain evidence="6 7">BR 510</strain>
    </source>
</reference>
<dbReference type="EMBL" id="VITK01000002">
    <property type="protein sequence ID" value="TWB03580.1"/>
    <property type="molecule type" value="Genomic_DNA"/>
</dbReference>
<dbReference type="InterPro" id="IPR009056">
    <property type="entry name" value="Cyt_c-like_dom"/>
</dbReference>
<dbReference type="AlphaFoldDB" id="A0A560E2P3"/>
<accession>A0A560E2P3</accession>
<dbReference type="InterPro" id="IPR036909">
    <property type="entry name" value="Cyt_c-like_dom_sf"/>
</dbReference>
<dbReference type="OrthoDB" id="9811281at2"/>
<feature type="domain" description="Cytochrome c" evidence="5">
    <location>
        <begin position="190"/>
        <end position="297"/>
    </location>
</feature>
<evidence type="ECO:0000259" key="5">
    <source>
        <dbReference type="PROSITE" id="PS51007"/>
    </source>
</evidence>
<dbReference type="Gene3D" id="1.10.760.10">
    <property type="entry name" value="Cytochrome c-like domain"/>
    <property type="match status" value="2"/>
</dbReference>
<keyword evidence="1 4" id="KW-0349">Heme</keyword>
<keyword evidence="3 4" id="KW-0408">Iron</keyword>
<dbReference type="Pfam" id="PF00034">
    <property type="entry name" value="Cytochrom_C"/>
    <property type="match status" value="1"/>
</dbReference>
<dbReference type="GO" id="GO:0009055">
    <property type="term" value="F:electron transfer activity"/>
    <property type="evidence" value="ECO:0007669"/>
    <property type="project" value="InterPro"/>
</dbReference>
<gene>
    <name evidence="6" type="ORF">FBZ96_10251</name>
</gene>
<dbReference type="Proteomes" id="UP000319949">
    <property type="component" value="Unassembled WGS sequence"/>
</dbReference>
<name>A0A560E2P3_9BRAD</name>
<evidence type="ECO:0000313" key="7">
    <source>
        <dbReference type="Proteomes" id="UP000319949"/>
    </source>
</evidence>
<sequence length="304" mass="32393">MRGRLLLVAVILAGCTGIAAVWFVTAPQRLTAAEAAAVSDSGDAERGKLVFAAGDCASCHASPGQADRLRLGGGLALASPYGTFRAPNISSDRTDGIGNWTAGDLANALLRGVSPDGSHYYPVFPYPSFTHMRPEDAVDLMAYLRTLPAVAGRPPDHEINPLFRIRRFVAFWKMLYFKPGLVAPDPARDEKWNRGRYLAEGAGHCAECHSSRDMLGGIKASTRYAGGQDPVGTGFYPNITPARLGDWSEAQLASMLKTGITPNHGRVGSSMADVVTNLAMLPESDREAIAVFVKSLPSRPTPGP</sequence>
<dbReference type="PANTHER" id="PTHR35008">
    <property type="entry name" value="BLL4482 PROTEIN-RELATED"/>
    <property type="match status" value="1"/>
</dbReference>
<dbReference type="GO" id="GO:0020037">
    <property type="term" value="F:heme binding"/>
    <property type="evidence" value="ECO:0007669"/>
    <property type="project" value="InterPro"/>
</dbReference>
<dbReference type="PROSITE" id="PS51257">
    <property type="entry name" value="PROKAR_LIPOPROTEIN"/>
    <property type="match status" value="1"/>
</dbReference>
<evidence type="ECO:0000256" key="1">
    <source>
        <dbReference type="ARBA" id="ARBA00022617"/>
    </source>
</evidence>
<feature type="domain" description="Cytochrome c" evidence="5">
    <location>
        <begin position="42"/>
        <end position="148"/>
    </location>
</feature>
<protein>
    <submittedName>
        <fullName evidence="6">Mono/diheme cytochrome c family protein</fullName>
    </submittedName>
</protein>
<dbReference type="RefSeq" id="WP_145658312.1">
    <property type="nucleotide sequence ID" value="NZ_VITK01000002.1"/>
</dbReference>
<dbReference type="STRING" id="1803665.GCA_001641335_02468"/>
<evidence type="ECO:0000313" key="6">
    <source>
        <dbReference type="EMBL" id="TWB03580.1"/>
    </source>
</evidence>
<evidence type="ECO:0000256" key="2">
    <source>
        <dbReference type="ARBA" id="ARBA00022723"/>
    </source>
</evidence>
<dbReference type="SUPFAM" id="SSF46626">
    <property type="entry name" value="Cytochrome c"/>
    <property type="match status" value="2"/>
</dbReference>
<proteinExistence type="predicted"/>